<dbReference type="Proteomes" id="UP000829925">
    <property type="component" value="Chromosome"/>
</dbReference>
<keyword evidence="6" id="KW-1133">Transmembrane helix</keyword>
<dbReference type="SUPFAM" id="SSF54001">
    <property type="entry name" value="Cysteine proteinases"/>
    <property type="match status" value="1"/>
</dbReference>
<reference evidence="8 9" key="1">
    <citation type="submission" date="2022-04" db="EMBL/GenBank/DDBJ databases">
        <title>Hymenobacter sp. isolated from the air.</title>
        <authorList>
            <person name="Won M."/>
            <person name="Lee C.-M."/>
            <person name="Woen H.-Y."/>
            <person name="Kwon S.-W."/>
        </authorList>
    </citation>
    <scope>NUCLEOTIDE SEQUENCE [LARGE SCALE GENOMIC DNA]</scope>
    <source>
        <strain evidence="9">5413 J-13</strain>
    </source>
</reference>
<dbReference type="InterPro" id="IPR051202">
    <property type="entry name" value="Peptidase_C40"/>
</dbReference>
<dbReference type="EMBL" id="CP095053">
    <property type="protein sequence ID" value="UOR03972.1"/>
    <property type="molecule type" value="Genomic_DNA"/>
</dbReference>
<name>A0A8T9SPJ1_9BACT</name>
<protein>
    <submittedName>
        <fullName evidence="8">C40 family peptidase</fullName>
    </submittedName>
</protein>
<evidence type="ECO:0000256" key="4">
    <source>
        <dbReference type="ARBA" id="ARBA00022807"/>
    </source>
</evidence>
<dbReference type="PANTHER" id="PTHR47053">
    <property type="entry name" value="MUREIN DD-ENDOPEPTIDASE MEPH-RELATED"/>
    <property type="match status" value="1"/>
</dbReference>
<dbReference type="AlphaFoldDB" id="A0A8T9SPJ1"/>
<dbReference type="KEGG" id="haei:MUN82_13560"/>
<evidence type="ECO:0000256" key="6">
    <source>
        <dbReference type="SAM" id="Phobius"/>
    </source>
</evidence>
<dbReference type="Pfam" id="PF00877">
    <property type="entry name" value="NLPC_P60"/>
    <property type="match status" value="1"/>
</dbReference>
<feature type="domain" description="NlpC/P60" evidence="7">
    <location>
        <begin position="112"/>
        <end position="239"/>
    </location>
</feature>
<keyword evidence="6" id="KW-0472">Membrane</keyword>
<evidence type="ECO:0000256" key="5">
    <source>
        <dbReference type="SAM" id="MobiDB-lite"/>
    </source>
</evidence>
<dbReference type="GO" id="GO:0006508">
    <property type="term" value="P:proteolysis"/>
    <property type="evidence" value="ECO:0007669"/>
    <property type="project" value="UniProtKB-KW"/>
</dbReference>
<accession>A0A8T9SPJ1</accession>
<evidence type="ECO:0000259" key="7">
    <source>
        <dbReference type="PROSITE" id="PS51935"/>
    </source>
</evidence>
<dbReference type="InterPro" id="IPR038765">
    <property type="entry name" value="Papain-like_cys_pep_sf"/>
</dbReference>
<keyword evidence="4" id="KW-0788">Thiol protease</keyword>
<organism evidence="8 9">
    <name type="scientific">Hymenobacter aerilatus</name>
    <dbReference type="NCBI Taxonomy" id="2932251"/>
    <lineage>
        <taxon>Bacteria</taxon>
        <taxon>Pseudomonadati</taxon>
        <taxon>Bacteroidota</taxon>
        <taxon>Cytophagia</taxon>
        <taxon>Cytophagales</taxon>
        <taxon>Hymenobacteraceae</taxon>
        <taxon>Hymenobacter</taxon>
    </lineage>
</organism>
<dbReference type="InterPro" id="IPR000064">
    <property type="entry name" value="NLP_P60_dom"/>
</dbReference>
<proteinExistence type="inferred from homology"/>
<sequence>MVEKEQMTDSPIFVPMQASIAKVQYSKQARRLFTIFLLGIVLWLSACNGTRKVNYRNGRYYSARDMARMKAEDRRRGTSRGRPVARTKTRKALPAGRTKIVVKRSSLPANVPREMATVIATARSYQGTPYKFGGTSRLGMDCSGLLYNSFAAINVDIPRSSNEQAVWGAPVKPQNLQVGDLLFFGANPGSGTITHVGMVTEATTEGVQFIHASSSLGVTENSLETDYYLSRFIKAVRPRL</sequence>
<gene>
    <name evidence="8" type="ORF">MUN82_13560</name>
</gene>
<comment type="similarity">
    <text evidence="1">Belongs to the peptidase C40 family.</text>
</comment>
<evidence type="ECO:0000313" key="8">
    <source>
        <dbReference type="EMBL" id="UOR03972.1"/>
    </source>
</evidence>
<feature type="compositionally biased region" description="Basic residues" evidence="5">
    <location>
        <begin position="77"/>
        <end position="90"/>
    </location>
</feature>
<dbReference type="RefSeq" id="WP_245091233.1">
    <property type="nucleotide sequence ID" value="NZ_CP095053.1"/>
</dbReference>
<keyword evidence="9" id="KW-1185">Reference proteome</keyword>
<evidence type="ECO:0000256" key="3">
    <source>
        <dbReference type="ARBA" id="ARBA00022801"/>
    </source>
</evidence>
<evidence type="ECO:0000256" key="2">
    <source>
        <dbReference type="ARBA" id="ARBA00022670"/>
    </source>
</evidence>
<keyword evidence="6" id="KW-0812">Transmembrane</keyword>
<keyword evidence="3" id="KW-0378">Hydrolase</keyword>
<evidence type="ECO:0000313" key="9">
    <source>
        <dbReference type="Proteomes" id="UP000829925"/>
    </source>
</evidence>
<dbReference type="PROSITE" id="PS51935">
    <property type="entry name" value="NLPC_P60"/>
    <property type="match status" value="1"/>
</dbReference>
<dbReference type="PANTHER" id="PTHR47053:SF1">
    <property type="entry name" value="MUREIN DD-ENDOPEPTIDASE MEPH-RELATED"/>
    <property type="match status" value="1"/>
</dbReference>
<keyword evidence="2" id="KW-0645">Protease</keyword>
<evidence type="ECO:0000256" key="1">
    <source>
        <dbReference type="ARBA" id="ARBA00007074"/>
    </source>
</evidence>
<feature type="region of interest" description="Disordered" evidence="5">
    <location>
        <begin position="69"/>
        <end position="90"/>
    </location>
</feature>
<feature type="transmembrane region" description="Helical" evidence="6">
    <location>
        <begin position="29"/>
        <end position="46"/>
    </location>
</feature>
<dbReference type="Gene3D" id="3.90.1720.10">
    <property type="entry name" value="endopeptidase domain like (from Nostoc punctiforme)"/>
    <property type="match status" value="1"/>
</dbReference>
<dbReference type="GO" id="GO:0008234">
    <property type="term" value="F:cysteine-type peptidase activity"/>
    <property type="evidence" value="ECO:0007669"/>
    <property type="project" value="UniProtKB-KW"/>
</dbReference>